<evidence type="ECO:0000256" key="1">
    <source>
        <dbReference type="ARBA" id="ARBA00022801"/>
    </source>
</evidence>
<dbReference type="PANTHER" id="PTHR33630">
    <property type="entry name" value="CUTINASE RV1984C-RELATED-RELATED"/>
    <property type="match status" value="1"/>
</dbReference>
<feature type="signal peptide" evidence="3">
    <location>
        <begin position="1"/>
        <end position="19"/>
    </location>
</feature>
<feature type="chain" id="PRO_5017985411" evidence="3">
    <location>
        <begin position="20"/>
        <end position="286"/>
    </location>
</feature>
<evidence type="ECO:0000313" key="5">
    <source>
        <dbReference type="Proteomes" id="UP000272025"/>
    </source>
</evidence>
<dbReference type="Pfam" id="PF01083">
    <property type="entry name" value="Cutinase"/>
    <property type="match status" value="1"/>
</dbReference>
<gene>
    <name evidence="4" type="ORF">SODALDRAFT_381303</name>
</gene>
<proteinExistence type="predicted"/>
<dbReference type="SMART" id="SM01110">
    <property type="entry name" value="Cutinase"/>
    <property type="match status" value="1"/>
</dbReference>
<dbReference type="OrthoDB" id="2586582at2759"/>
<sequence length="286" mass="30295">MRPRITSSIILAAGAVASASPSWPASSSSSSSSRLDARQSSSECSALHIIGAREANADMGYGSTEPFVTMLLDNLPEVTAEPLKYPALGGDDYHASVSYGLGVLMNETQRIFDRCPETKMILVGYSTGAQIIDDVLCGGPDPPSLVTDTILMPPEIGKKIAAVIWFGNPRFIGGMPYNVGTAELGGFAARQEGFVCETYADRIRSYCDAGDLYCSQGDSELTHGTYPVKYGGSALRFIQQRLGINSTAGEPFETHGDRPSAGNWISRPSHGVGFLALGTTLALLLS</sequence>
<accession>A0A3N2PNF3</accession>
<evidence type="ECO:0000256" key="3">
    <source>
        <dbReference type="SAM" id="SignalP"/>
    </source>
</evidence>
<dbReference type="Gene3D" id="3.40.50.1820">
    <property type="entry name" value="alpha/beta hydrolase"/>
    <property type="match status" value="1"/>
</dbReference>
<protein>
    <submittedName>
        <fullName evidence="4">Alpha/beta-hydrolase</fullName>
    </submittedName>
</protein>
<dbReference type="EMBL" id="ML119060">
    <property type="protein sequence ID" value="ROT36032.1"/>
    <property type="molecule type" value="Genomic_DNA"/>
</dbReference>
<keyword evidence="5" id="KW-1185">Reference proteome</keyword>
<reference evidence="4 5" key="1">
    <citation type="journal article" date="2018" name="Mol. Ecol.">
        <title>The obligate alkalophilic soda-lake fungus Sodiomyces alkalinus has shifted to a protein diet.</title>
        <authorList>
            <person name="Grum-Grzhimaylo A.A."/>
            <person name="Falkoski D.L."/>
            <person name="van den Heuvel J."/>
            <person name="Valero-Jimenez C.A."/>
            <person name="Min B."/>
            <person name="Choi I.G."/>
            <person name="Lipzen A."/>
            <person name="Daum C.G."/>
            <person name="Aanen D.K."/>
            <person name="Tsang A."/>
            <person name="Henrissat B."/>
            <person name="Bilanenko E.N."/>
            <person name="de Vries R.P."/>
            <person name="van Kan J.A.L."/>
            <person name="Grigoriev I.V."/>
            <person name="Debets A.J.M."/>
        </authorList>
    </citation>
    <scope>NUCLEOTIDE SEQUENCE [LARGE SCALE GENOMIC DNA]</scope>
    <source>
        <strain evidence="4 5">F11</strain>
    </source>
</reference>
<evidence type="ECO:0000313" key="4">
    <source>
        <dbReference type="EMBL" id="ROT36032.1"/>
    </source>
</evidence>
<dbReference type="PANTHER" id="PTHR33630:SF13">
    <property type="entry name" value="ACETYLXYLAN ESTERASE"/>
    <property type="match status" value="1"/>
</dbReference>
<dbReference type="SUPFAM" id="SSF53474">
    <property type="entry name" value="alpha/beta-Hydrolases"/>
    <property type="match status" value="1"/>
</dbReference>
<dbReference type="RefSeq" id="XP_028463838.1">
    <property type="nucleotide sequence ID" value="XM_028615159.1"/>
</dbReference>
<dbReference type="GO" id="GO:0052689">
    <property type="term" value="F:carboxylic ester hydrolase activity"/>
    <property type="evidence" value="ECO:0007669"/>
    <property type="project" value="UniProtKB-ARBA"/>
</dbReference>
<keyword evidence="3" id="KW-0732">Signal</keyword>
<dbReference type="Proteomes" id="UP000272025">
    <property type="component" value="Unassembled WGS sequence"/>
</dbReference>
<dbReference type="InterPro" id="IPR029058">
    <property type="entry name" value="AB_hydrolase_fold"/>
</dbReference>
<evidence type="ECO:0000256" key="2">
    <source>
        <dbReference type="ARBA" id="ARBA00023157"/>
    </source>
</evidence>
<dbReference type="GeneID" id="39583636"/>
<name>A0A3N2PNF3_SODAK</name>
<keyword evidence="2" id="KW-1015">Disulfide bond</keyword>
<organism evidence="4 5">
    <name type="scientific">Sodiomyces alkalinus (strain CBS 110278 / VKM F-3762 / F11)</name>
    <name type="common">Alkaliphilic filamentous fungus</name>
    <dbReference type="NCBI Taxonomy" id="1314773"/>
    <lineage>
        <taxon>Eukaryota</taxon>
        <taxon>Fungi</taxon>
        <taxon>Dikarya</taxon>
        <taxon>Ascomycota</taxon>
        <taxon>Pezizomycotina</taxon>
        <taxon>Sordariomycetes</taxon>
        <taxon>Hypocreomycetidae</taxon>
        <taxon>Glomerellales</taxon>
        <taxon>Plectosphaerellaceae</taxon>
        <taxon>Sodiomyces</taxon>
    </lineage>
</organism>
<dbReference type="InterPro" id="IPR000675">
    <property type="entry name" value="Cutinase/axe"/>
</dbReference>
<keyword evidence="1 4" id="KW-0378">Hydrolase</keyword>
<dbReference type="AlphaFoldDB" id="A0A3N2PNF3"/>